<keyword evidence="7 10" id="KW-0150">Chloroplast</keyword>
<dbReference type="InterPro" id="IPR002866">
    <property type="entry name" value="Maturase_MatK"/>
</dbReference>
<dbReference type="EMBL" id="DQ185527">
    <property type="protein sequence ID" value="ABB01945.1"/>
    <property type="molecule type" value="Genomic_DNA"/>
</dbReference>
<proteinExistence type="inferred from homology"/>
<dbReference type="GO" id="GO:0008033">
    <property type="term" value="P:tRNA processing"/>
    <property type="evidence" value="ECO:0007669"/>
    <property type="project" value="UniProtKB-KW"/>
</dbReference>
<comment type="similarity">
    <text evidence="1 6">Belongs to the intron maturase 2 family. MatK subfamily.</text>
</comment>
<keyword evidence="2 7" id="KW-0934">Plastid</keyword>
<evidence type="ECO:0000256" key="6">
    <source>
        <dbReference type="HAMAP-Rule" id="MF_01390"/>
    </source>
</evidence>
<keyword evidence="5 6" id="KW-0694">RNA-binding</keyword>
<dbReference type="Pfam" id="PF01824">
    <property type="entry name" value="MatK_N"/>
    <property type="match status" value="1"/>
</dbReference>
<organism evidence="10">
    <name type="scientific">Cabomba caroliniana</name>
    <name type="common">Carolina fanwort</name>
    <dbReference type="NCBI Taxonomy" id="4426"/>
    <lineage>
        <taxon>Eukaryota</taxon>
        <taxon>Viridiplantae</taxon>
        <taxon>Streptophyta</taxon>
        <taxon>Embryophyta</taxon>
        <taxon>Tracheophyta</taxon>
        <taxon>Spermatophyta</taxon>
        <taxon>Magnoliopsida</taxon>
        <taxon>Nymphaeales</taxon>
        <taxon>Cabombaceae</taxon>
        <taxon>Cabomba</taxon>
    </lineage>
</organism>
<dbReference type="GO" id="GO:0006397">
    <property type="term" value="P:mRNA processing"/>
    <property type="evidence" value="ECO:0007669"/>
    <property type="project" value="UniProtKB-KW"/>
</dbReference>
<evidence type="ECO:0000259" key="9">
    <source>
        <dbReference type="Pfam" id="PF01824"/>
    </source>
</evidence>
<dbReference type="InterPro" id="IPR024942">
    <property type="entry name" value="Maturase_MatK_N"/>
</dbReference>
<evidence type="ECO:0000256" key="7">
    <source>
        <dbReference type="RuleBase" id="RU004226"/>
    </source>
</evidence>
<dbReference type="PANTHER" id="PTHR34811:SF1">
    <property type="entry name" value="MATURASE K"/>
    <property type="match status" value="1"/>
</dbReference>
<evidence type="ECO:0000256" key="3">
    <source>
        <dbReference type="ARBA" id="ARBA00022664"/>
    </source>
</evidence>
<evidence type="ECO:0000313" key="10">
    <source>
        <dbReference type="EMBL" id="ABB01945.1"/>
    </source>
</evidence>
<reference evidence="10" key="1">
    <citation type="journal article" date="2007" name="Bot. J. Linn. Soc.">
        <title>Phylogenetic analysis of Nymphaeales using fast-evolving and noncoding chloroplast markers.</title>
        <authorList>
            <person name="Loehne C."/>
            <person name="Borsch T."/>
            <person name="Wiersema J.H."/>
        </authorList>
    </citation>
    <scope>NUCLEOTIDE SEQUENCE</scope>
</reference>
<dbReference type="GO" id="GO:0009507">
    <property type="term" value="C:chloroplast"/>
    <property type="evidence" value="ECO:0007669"/>
    <property type="project" value="UniProtKB-SubCell"/>
</dbReference>
<keyword evidence="4 6" id="KW-0819">tRNA processing</keyword>
<evidence type="ECO:0000256" key="2">
    <source>
        <dbReference type="ARBA" id="ARBA00022640"/>
    </source>
</evidence>
<dbReference type="HAMAP" id="MF_01390">
    <property type="entry name" value="MatK"/>
    <property type="match status" value="1"/>
</dbReference>
<evidence type="ECO:0000256" key="1">
    <source>
        <dbReference type="ARBA" id="ARBA00006621"/>
    </source>
</evidence>
<keyword evidence="3 6" id="KW-0507">mRNA processing</keyword>
<name>Q0H663_CABCA</name>
<sequence length="536" mass="63658">MVYLDRTISHYVLFYNYNPRNRIPHAVQILFQMDKLQYELQGYLEIDRYRKQCFLYPLLFREYIYALAHDHGLNSSIFYEPTENLGYDNDNKFSSLIVKRLITRLHQQNHLITSVNYSRFVGPNRSFYSQTILEGFAGIMEIAFSTRLVSSLEKLAKYQNLRSIHSIFPFLEDKLTHLSYVSDILIPYPIHLEILLQTLRTRVRDAPSLHLLRCFLYEHHNSNSPITPKKCISIENKRLFLFLYNSHVYESESIFVFIRKQSSHLRSISFLAFLERTHFYAKIKRLVVAPRNDSQRTLPLWFFKEPLIHYVRYQGKSIMASRCTNLLMKKWKYYLINFWQCHFHLWSQPSRIHINELSNHSLYFMGYLSGVRLTPWVIRSQMVENSFMIDTAINKFDTMVPIFPMIGSLVKAKFCNVSGHPTSKSVWADLSDSDIIARFGWICRNLSHYYSGSSKKHSLCRIKYILRLSCARTLARKHKSTVRAICKRLGPKLLEEFLTEEQEIVSFIFRRTRLHSERIWYLDIIRINGLVPYSLE</sequence>
<evidence type="ECO:0000256" key="5">
    <source>
        <dbReference type="ARBA" id="ARBA00022884"/>
    </source>
</evidence>
<dbReference type="AlphaFoldDB" id="Q0H663"/>
<comment type="function">
    <text evidence="6 7">Usually encoded in the trnK tRNA gene intron. Probably assists in splicing its own and other chloroplast group II introns.</text>
</comment>
<accession>Q0H663</accession>
<gene>
    <name evidence="6 10" type="primary">matK</name>
</gene>
<dbReference type="InterPro" id="IPR024937">
    <property type="entry name" value="Domain_X"/>
</dbReference>
<feature type="domain" description="Domain X" evidence="8">
    <location>
        <begin position="394"/>
        <end position="503"/>
    </location>
</feature>
<evidence type="ECO:0000259" key="8">
    <source>
        <dbReference type="Pfam" id="PF01348"/>
    </source>
</evidence>
<dbReference type="PANTHER" id="PTHR34811">
    <property type="entry name" value="MATURASE K"/>
    <property type="match status" value="1"/>
</dbReference>
<comment type="subcellular location">
    <subcellularLocation>
        <location evidence="6">Plastid</location>
        <location evidence="6">Chloroplast</location>
    </subcellularLocation>
</comment>
<dbReference type="GO" id="GO:0003723">
    <property type="term" value="F:RNA binding"/>
    <property type="evidence" value="ECO:0007669"/>
    <property type="project" value="UniProtKB-KW"/>
</dbReference>
<dbReference type="GO" id="GO:0008380">
    <property type="term" value="P:RNA splicing"/>
    <property type="evidence" value="ECO:0007669"/>
    <property type="project" value="UniProtKB-UniRule"/>
</dbReference>
<evidence type="ECO:0000256" key="4">
    <source>
        <dbReference type="ARBA" id="ARBA00022694"/>
    </source>
</evidence>
<dbReference type="Pfam" id="PF01348">
    <property type="entry name" value="Intron_maturas2"/>
    <property type="match status" value="1"/>
</dbReference>
<geneLocation type="chloroplast" evidence="10"/>
<protein>
    <recommendedName>
        <fullName evidence="6">Maturase K</fullName>
    </recommendedName>
    <alternativeName>
        <fullName evidence="6">Intron maturase</fullName>
    </alternativeName>
</protein>
<feature type="domain" description="Maturase MatK N-terminal" evidence="9">
    <location>
        <begin position="39"/>
        <end position="366"/>
    </location>
</feature>